<dbReference type="AlphaFoldDB" id="A0A077NAQ3"/>
<evidence type="ECO:0000313" key="1">
    <source>
        <dbReference type="EMBL" id="CDG95070.1"/>
    </source>
</evidence>
<name>A0A077NAQ3_XENBV</name>
<organism evidence="1">
    <name type="scientific">Xenorhabdus bovienii str. puntauvense</name>
    <dbReference type="NCBI Taxonomy" id="1398201"/>
    <lineage>
        <taxon>Bacteria</taxon>
        <taxon>Pseudomonadati</taxon>
        <taxon>Pseudomonadota</taxon>
        <taxon>Gammaproteobacteria</taxon>
        <taxon>Enterobacterales</taxon>
        <taxon>Morganellaceae</taxon>
        <taxon>Xenorhabdus</taxon>
    </lineage>
</organism>
<proteinExistence type="predicted"/>
<gene>
    <name evidence="1" type="ORF">XBP1_10015</name>
</gene>
<dbReference type="HOGENOM" id="CLU_2756906_0_0_6"/>
<reference evidence="1" key="1">
    <citation type="submission" date="2013-07" db="EMBL/GenBank/DDBJ databases">
        <title>Sub-species coevolution in mutualistic symbiosis.</title>
        <authorList>
            <person name="Murfin K."/>
            <person name="Klassen J."/>
            <person name="Lee M."/>
            <person name="Forst S."/>
            <person name="Stock P."/>
            <person name="Goodrich-Blair H."/>
        </authorList>
    </citation>
    <scope>NUCLEOTIDE SEQUENCE [LARGE SCALE GENOMIC DNA]</scope>
    <source>
        <strain evidence="1">Puntauvense</strain>
    </source>
</reference>
<protein>
    <submittedName>
        <fullName evidence="1">Uncharacterized protein</fullName>
    </submittedName>
</protein>
<dbReference type="EMBL" id="CBSW010000001">
    <property type="protein sequence ID" value="CDG95070.1"/>
    <property type="molecule type" value="Genomic_DNA"/>
</dbReference>
<comment type="caution">
    <text evidence="1">The sequence shown here is derived from an EMBL/GenBank/DDBJ whole genome shotgun (WGS) entry which is preliminary data.</text>
</comment>
<sequence>MFLERVEISGFSGANRLSRVGRHRTTRFRHLCPLWVGSEQALKTYLFTCQLRIAVERPVLNELVLIARHK</sequence>
<accession>A0A077NAQ3</accession>
<dbReference type="Proteomes" id="UP000028511">
    <property type="component" value="Unassembled WGS sequence"/>
</dbReference>